<evidence type="ECO:0000256" key="6">
    <source>
        <dbReference type="ARBA" id="ARBA00022842"/>
    </source>
</evidence>
<protein>
    <recommendedName>
        <fullName evidence="9">Cyclic GMP-AMP synthase</fullName>
    </recommendedName>
</protein>
<name>A0ABS1JX16_9BURK</name>
<evidence type="ECO:0000313" key="13">
    <source>
        <dbReference type="EMBL" id="MBL0428742.1"/>
    </source>
</evidence>
<keyword evidence="4" id="KW-0547">Nucleotide-binding</keyword>
<dbReference type="EMBL" id="JAEQND010000022">
    <property type="protein sequence ID" value="MBL0428742.1"/>
    <property type="molecule type" value="Genomic_DNA"/>
</dbReference>
<keyword evidence="2" id="KW-0548">Nucleotidyltransferase</keyword>
<evidence type="ECO:0000256" key="8">
    <source>
        <dbReference type="ARBA" id="ARBA00023118"/>
    </source>
</evidence>
<evidence type="ECO:0000256" key="4">
    <source>
        <dbReference type="ARBA" id="ARBA00022741"/>
    </source>
</evidence>
<keyword evidence="5" id="KW-0067">ATP-binding</keyword>
<feature type="domain" description="Cyclic GMP-AMP synthase DncV-like nucleotidyltransferase" evidence="12">
    <location>
        <begin position="52"/>
        <end position="138"/>
    </location>
</feature>
<dbReference type="InterPro" id="IPR048445">
    <property type="entry name" value="DncV-like_NTFase"/>
</dbReference>
<evidence type="ECO:0000256" key="3">
    <source>
        <dbReference type="ARBA" id="ARBA00022723"/>
    </source>
</evidence>
<sequence>MAYNANDHLLAFFKDRVRVGQAVLDTAMNRRNANRDRLRSGLEKQGEPKPSEFVSQGSYAMETMIQSASEASDIDDGAVFTKESLKGPKGGDKTPADAKEMVRKAVSLNAGFKTDPEVRKNCVRVFYNDGFHVDIPVYRCWEENGVTKKQLASTEWTDSAPEDITKWFQDQVGDKSPDKADGRQLRRIVRLLKFWSKSRLTWTLPSGFVLTVLSDEQFPVGGWLDRDDTALLHVMRGICGRCQGSTHVYRPVSPRDEITNDRTRTHVSNLVEQLTPAINELSKLERADCDELMALKALKTVFNSDFWNGRIDEIENGDGGGGGGKGGVPPQPKTPIDKRGGTGQYA</sequence>
<comment type="caution">
    <text evidence="13">The sequence shown here is derived from an EMBL/GenBank/DDBJ whole genome shotgun (WGS) entry which is preliminary data.</text>
</comment>
<dbReference type="RefSeq" id="WP_201693382.1">
    <property type="nucleotide sequence ID" value="NZ_JAEQND010000022.1"/>
</dbReference>
<dbReference type="Pfam" id="PF21654">
    <property type="entry name" value="DncV-like_NTFase"/>
    <property type="match status" value="1"/>
</dbReference>
<dbReference type="Proteomes" id="UP000622707">
    <property type="component" value="Unassembled WGS sequence"/>
</dbReference>
<accession>A0ABS1JX16</accession>
<keyword evidence="14" id="KW-1185">Reference proteome</keyword>
<comment type="catalytic activity">
    <reaction evidence="10">
        <text>GTP + ATP = 3',3'-cGAMP + 2 diphosphate</text>
        <dbReference type="Rhea" id="RHEA:35647"/>
        <dbReference type="ChEBI" id="CHEBI:30616"/>
        <dbReference type="ChEBI" id="CHEBI:33019"/>
        <dbReference type="ChEBI" id="CHEBI:37565"/>
        <dbReference type="ChEBI" id="CHEBI:71501"/>
    </reaction>
    <physiologicalReaction direction="left-to-right" evidence="10">
        <dbReference type="Rhea" id="RHEA:35648"/>
    </physiologicalReaction>
</comment>
<reference evidence="13 14" key="1">
    <citation type="journal article" date="2017" name="Int. J. Syst. Evol. Microbiol.">
        <title>Ramlibacter alkalitolerans sp. nov., alkali-tolerant bacterium isolated from soil of ginseng.</title>
        <authorList>
            <person name="Lee D.H."/>
            <person name="Cha C.J."/>
        </authorList>
    </citation>
    <scope>NUCLEOTIDE SEQUENCE [LARGE SCALE GENOMIC DNA]</scope>
    <source>
        <strain evidence="13 14">KACC 19305</strain>
    </source>
</reference>
<evidence type="ECO:0000313" key="14">
    <source>
        <dbReference type="Proteomes" id="UP000622707"/>
    </source>
</evidence>
<keyword evidence="1" id="KW-0808">Transferase</keyword>
<keyword evidence="8" id="KW-0051">Antiviral defense</keyword>
<evidence type="ECO:0000256" key="1">
    <source>
        <dbReference type="ARBA" id="ARBA00022679"/>
    </source>
</evidence>
<keyword evidence="3" id="KW-0479">Metal-binding</keyword>
<keyword evidence="7" id="KW-0546">Nucleotide metabolism</keyword>
<evidence type="ECO:0000259" key="12">
    <source>
        <dbReference type="Pfam" id="PF21654"/>
    </source>
</evidence>
<evidence type="ECO:0000256" key="5">
    <source>
        <dbReference type="ARBA" id="ARBA00022840"/>
    </source>
</evidence>
<feature type="region of interest" description="Disordered" evidence="11">
    <location>
        <begin position="313"/>
        <end position="346"/>
    </location>
</feature>
<evidence type="ECO:0000256" key="11">
    <source>
        <dbReference type="SAM" id="MobiDB-lite"/>
    </source>
</evidence>
<feature type="compositionally biased region" description="Gly residues" evidence="11">
    <location>
        <begin position="317"/>
        <end position="327"/>
    </location>
</feature>
<keyword evidence="6" id="KW-0460">Magnesium</keyword>
<evidence type="ECO:0000256" key="10">
    <source>
        <dbReference type="ARBA" id="ARBA00048304"/>
    </source>
</evidence>
<evidence type="ECO:0000256" key="2">
    <source>
        <dbReference type="ARBA" id="ARBA00022695"/>
    </source>
</evidence>
<evidence type="ECO:0000256" key="7">
    <source>
        <dbReference type="ARBA" id="ARBA00023080"/>
    </source>
</evidence>
<gene>
    <name evidence="13" type="ORF">JI746_26800</name>
</gene>
<evidence type="ECO:0000256" key="9">
    <source>
        <dbReference type="ARBA" id="ARBA00044145"/>
    </source>
</evidence>
<proteinExistence type="predicted"/>
<organism evidence="13 14">
    <name type="scientific">Ramlibacter alkalitolerans</name>
    <dbReference type="NCBI Taxonomy" id="2039631"/>
    <lineage>
        <taxon>Bacteria</taxon>
        <taxon>Pseudomonadati</taxon>
        <taxon>Pseudomonadota</taxon>
        <taxon>Betaproteobacteria</taxon>
        <taxon>Burkholderiales</taxon>
        <taxon>Comamonadaceae</taxon>
        <taxon>Ramlibacter</taxon>
    </lineage>
</organism>